<reference evidence="1" key="1">
    <citation type="journal article" date="2020" name="Stud. Mycol.">
        <title>101 Dothideomycetes genomes: a test case for predicting lifestyles and emergence of pathogens.</title>
        <authorList>
            <person name="Haridas S."/>
            <person name="Albert R."/>
            <person name="Binder M."/>
            <person name="Bloem J."/>
            <person name="Labutti K."/>
            <person name="Salamov A."/>
            <person name="Andreopoulos B."/>
            <person name="Baker S."/>
            <person name="Barry K."/>
            <person name="Bills G."/>
            <person name="Bluhm B."/>
            <person name="Cannon C."/>
            <person name="Castanera R."/>
            <person name="Culley D."/>
            <person name="Daum C."/>
            <person name="Ezra D."/>
            <person name="Gonzalez J."/>
            <person name="Henrissat B."/>
            <person name="Kuo A."/>
            <person name="Liang C."/>
            <person name="Lipzen A."/>
            <person name="Lutzoni F."/>
            <person name="Magnuson J."/>
            <person name="Mondo S."/>
            <person name="Nolan M."/>
            <person name="Ohm R."/>
            <person name="Pangilinan J."/>
            <person name="Park H.-J."/>
            <person name="Ramirez L."/>
            <person name="Alfaro M."/>
            <person name="Sun H."/>
            <person name="Tritt A."/>
            <person name="Yoshinaga Y."/>
            <person name="Zwiers L.-H."/>
            <person name="Turgeon B."/>
            <person name="Goodwin S."/>
            <person name="Spatafora J."/>
            <person name="Crous P."/>
            <person name="Grigoriev I."/>
        </authorList>
    </citation>
    <scope>NUCLEOTIDE SEQUENCE</scope>
    <source>
        <strain evidence="1">CBS 123094</strain>
    </source>
</reference>
<organism evidence="1 2">
    <name type="scientific">Amniculicola lignicola CBS 123094</name>
    <dbReference type="NCBI Taxonomy" id="1392246"/>
    <lineage>
        <taxon>Eukaryota</taxon>
        <taxon>Fungi</taxon>
        <taxon>Dikarya</taxon>
        <taxon>Ascomycota</taxon>
        <taxon>Pezizomycotina</taxon>
        <taxon>Dothideomycetes</taxon>
        <taxon>Pleosporomycetidae</taxon>
        <taxon>Pleosporales</taxon>
        <taxon>Amniculicolaceae</taxon>
        <taxon>Amniculicola</taxon>
    </lineage>
</organism>
<evidence type="ECO:0000313" key="1">
    <source>
        <dbReference type="EMBL" id="KAF2001183.1"/>
    </source>
</evidence>
<sequence>MHMLVWARLKPPLPAFLLQLVLDISVLYTAYDTLVHTSALRYCVSTKWTGGHQNLHPLPSEMRLFRHLPLSIQGSRNRLSCNN</sequence>
<dbReference type="Proteomes" id="UP000799779">
    <property type="component" value="Unassembled WGS sequence"/>
</dbReference>
<evidence type="ECO:0000313" key="2">
    <source>
        <dbReference type="Proteomes" id="UP000799779"/>
    </source>
</evidence>
<dbReference type="EMBL" id="ML977584">
    <property type="protein sequence ID" value="KAF2001183.1"/>
    <property type="molecule type" value="Genomic_DNA"/>
</dbReference>
<keyword evidence="2" id="KW-1185">Reference proteome</keyword>
<dbReference type="AlphaFoldDB" id="A0A6A5WH92"/>
<protein>
    <submittedName>
        <fullName evidence="1">Uncharacterized protein</fullName>
    </submittedName>
</protein>
<name>A0A6A5WH92_9PLEO</name>
<proteinExistence type="predicted"/>
<gene>
    <name evidence="1" type="ORF">P154DRAFT_173472</name>
</gene>
<accession>A0A6A5WH92</accession>